<dbReference type="GO" id="GO:0016020">
    <property type="term" value="C:membrane"/>
    <property type="evidence" value="ECO:0007669"/>
    <property type="project" value="TreeGrafter"/>
</dbReference>
<dbReference type="GO" id="GO:0008270">
    <property type="term" value="F:zinc ion binding"/>
    <property type="evidence" value="ECO:0007669"/>
    <property type="project" value="TreeGrafter"/>
</dbReference>
<dbReference type="PANTHER" id="PTHR11533:SF192">
    <property type="entry name" value="GH"/>
    <property type="match status" value="1"/>
</dbReference>
<dbReference type="PANTHER" id="PTHR11533">
    <property type="entry name" value="PROTEASE M1 ZINC METALLOPROTEASE"/>
    <property type="match status" value="1"/>
</dbReference>
<dbReference type="Gene3D" id="1.10.390.10">
    <property type="entry name" value="Neutral Protease Domain 2"/>
    <property type="match status" value="1"/>
</dbReference>
<dbReference type="GO" id="GO:0006508">
    <property type="term" value="P:proteolysis"/>
    <property type="evidence" value="ECO:0007669"/>
    <property type="project" value="TreeGrafter"/>
</dbReference>
<dbReference type="SUPFAM" id="SSF55486">
    <property type="entry name" value="Metalloproteases ('zincins'), catalytic domain"/>
    <property type="match status" value="1"/>
</dbReference>
<dbReference type="GO" id="GO:0005615">
    <property type="term" value="C:extracellular space"/>
    <property type="evidence" value="ECO:0007669"/>
    <property type="project" value="TreeGrafter"/>
</dbReference>
<reference evidence="3" key="1">
    <citation type="submission" date="2022-11" db="UniProtKB">
        <authorList>
            <consortium name="WormBaseParasite"/>
        </authorList>
    </citation>
    <scope>IDENTIFICATION</scope>
</reference>
<dbReference type="Proteomes" id="UP000887572">
    <property type="component" value="Unplaced"/>
</dbReference>
<keyword evidence="1" id="KW-1133">Transmembrane helix</keyword>
<dbReference type="SUPFAM" id="SSF63737">
    <property type="entry name" value="Leukotriene A4 hydrolase N-terminal domain"/>
    <property type="match status" value="1"/>
</dbReference>
<dbReference type="GO" id="GO:0042277">
    <property type="term" value="F:peptide binding"/>
    <property type="evidence" value="ECO:0007669"/>
    <property type="project" value="TreeGrafter"/>
</dbReference>
<dbReference type="GO" id="GO:0043171">
    <property type="term" value="P:peptide catabolic process"/>
    <property type="evidence" value="ECO:0007669"/>
    <property type="project" value="TreeGrafter"/>
</dbReference>
<dbReference type="Gene3D" id="2.60.40.1730">
    <property type="entry name" value="tricorn interacting facor f3 domain"/>
    <property type="match status" value="1"/>
</dbReference>
<protein>
    <submittedName>
        <fullName evidence="3">Aminopeptidase</fullName>
    </submittedName>
</protein>
<dbReference type="InterPro" id="IPR050344">
    <property type="entry name" value="Peptidase_M1_aminopeptidases"/>
</dbReference>
<evidence type="ECO:0000256" key="1">
    <source>
        <dbReference type="SAM" id="Phobius"/>
    </source>
</evidence>
<sequence length="730" mass="82338">MRLQRQTLLRLASKNFLLAAMPSVPVLQFGLIFGIVLSLPFSFASFPSLMPIRYDVQLQLPTASDADPLVPTFFGTALIDFQLQTTSNIDRPMIMNNGTQQEEPIRRVTLLAEQLDQFENCSITFMEDQSSFPVSVEVRPPREVDFVLQQDKEPRSLASGQYTLHIGRFQGVITYGKGIFYRDAGGLPFLGTDLFLGHSPSLFPQMGDALHKTTTKLALVHPQGTTALSTMPPLQGTSESVNKHWRVTRFVQAPNIAAHMLSLAVLPDSIFERTLIKSTPSLAIWTNRLLHPPTLKQQLAKLVMPVFETVSELLGAEPLPLSVLNLVVLSDEFNGTRSFGLLLLPMAQWDKSDEAHRVALLARLFARQWLGGVISVGQISQFCLQEDIVEWLTTKTVQRLLKDHPEKVERYQLAQYVRLQLAETFLAPGESVMMPDWAGIDEIFAHCALKGAQLISSLEQIAGERVLLQVIQRLIAQQRYRPFGLSQFVDLLRPHLADSIDLGQVFEFWFRSGGIPNLLVEKREERVRLRQLNEGRQAQLGGGPWAKMSLWPLPIAIRNISLPFKFMLSQVLELAPVDRKLIPLTNDAFAHLYRVNYDGNGWERIVRELGSSLNALSARTRAQLLGDFCYFNAVGQIVTLGDQLKRRFLKLLTESYEHFELCEFYAFWCTGGRDRRIPMDTESRTRYMELLQRTVFPALWNEANYECGGPSAANDAGNELCKAAFGKNCF</sequence>
<accession>A0A914I4X5</accession>
<keyword evidence="1" id="KW-0812">Transmembrane</keyword>
<evidence type="ECO:0000313" key="2">
    <source>
        <dbReference type="Proteomes" id="UP000887572"/>
    </source>
</evidence>
<name>A0A914I4X5_GLORO</name>
<dbReference type="AlphaFoldDB" id="A0A914I4X5"/>
<dbReference type="InterPro" id="IPR042097">
    <property type="entry name" value="Aminopeptidase_N-like_N_sf"/>
</dbReference>
<organism evidence="2 3">
    <name type="scientific">Globodera rostochiensis</name>
    <name type="common">Golden nematode worm</name>
    <name type="synonym">Heterodera rostochiensis</name>
    <dbReference type="NCBI Taxonomy" id="31243"/>
    <lineage>
        <taxon>Eukaryota</taxon>
        <taxon>Metazoa</taxon>
        <taxon>Ecdysozoa</taxon>
        <taxon>Nematoda</taxon>
        <taxon>Chromadorea</taxon>
        <taxon>Rhabditida</taxon>
        <taxon>Tylenchina</taxon>
        <taxon>Tylenchomorpha</taxon>
        <taxon>Tylenchoidea</taxon>
        <taxon>Heteroderidae</taxon>
        <taxon>Heteroderinae</taxon>
        <taxon>Globodera</taxon>
    </lineage>
</organism>
<keyword evidence="2" id="KW-1185">Reference proteome</keyword>
<dbReference type="GO" id="GO:0070006">
    <property type="term" value="F:metalloaminopeptidase activity"/>
    <property type="evidence" value="ECO:0007669"/>
    <property type="project" value="TreeGrafter"/>
</dbReference>
<keyword evidence="1" id="KW-0472">Membrane</keyword>
<dbReference type="GO" id="GO:0005737">
    <property type="term" value="C:cytoplasm"/>
    <property type="evidence" value="ECO:0007669"/>
    <property type="project" value="TreeGrafter"/>
</dbReference>
<dbReference type="InterPro" id="IPR027268">
    <property type="entry name" value="Peptidase_M4/M1_CTD_sf"/>
</dbReference>
<evidence type="ECO:0000313" key="3">
    <source>
        <dbReference type="WBParaSite" id="Gr19_v10_g7554.t1"/>
    </source>
</evidence>
<dbReference type="WBParaSite" id="Gr19_v10_g7554.t1">
    <property type="protein sequence ID" value="Gr19_v10_g7554.t1"/>
    <property type="gene ID" value="Gr19_v10_g7554"/>
</dbReference>
<proteinExistence type="predicted"/>
<feature type="transmembrane region" description="Helical" evidence="1">
    <location>
        <begin position="16"/>
        <end position="43"/>
    </location>
</feature>